<feature type="non-terminal residue" evidence="9">
    <location>
        <position position="1"/>
    </location>
</feature>
<dbReference type="EMBL" id="ML994626">
    <property type="protein sequence ID" value="KAF2187556.1"/>
    <property type="molecule type" value="Genomic_DNA"/>
</dbReference>
<dbReference type="InterPro" id="IPR011051">
    <property type="entry name" value="RmlC_Cupin_sf"/>
</dbReference>
<reference evidence="9" key="1">
    <citation type="journal article" date="2020" name="Stud. Mycol.">
        <title>101 Dothideomycetes genomes: a test case for predicting lifestyles and emergence of pathogens.</title>
        <authorList>
            <person name="Haridas S."/>
            <person name="Albert R."/>
            <person name="Binder M."/>
            <person name="Bloem J."/>
            <person name="Labutti K."/>
            <person name="Salamov A."/>
            <person name="Andreopoulos B."/>
            <person name="Baker S."/>
            <person name="Barry K."/>
            <person name="Bills G."/>
            <person name="Bluhm B."/>
            <person name="Cannon C."/>
            <person name="Castanera R."/>
            <person name="Culley D."/>
            <person name="Daum C."/>
            <person name="Ezra D."/>
            <person name="Gonzalez J."/>
            <person name="Henrissat B."/>
            <person name="Kuo A."/>
            <person name="Liang C."/>
            <person name="Lipzen A."/>
            <person name="Lutzoni F."/>
            <person name="Magnuson J."/>
            <person name="Mondo S."/>
            <person name="Nolan M."/>
            <person name="Ohm R."/>
            <person name="Pangilinan J."/>
            <person name="Park H.-J."/>
            <person name="Ramirez L."/>
            <person name="Alfaro M."/>
            <person name="Sun H."/>
            <person name="Tritt A."/>
            <person name="Yoshinaga Y."/>
            <person name="Zwiers L.-H."/>
            <person name="Turgeon B."/>
            <person name="Goodwin S."/>
            <person name="Spatafora J."/>
            <person name="Crous P."/>
            <person name="Grigoriev I."/>
        </authorList>
    </citation>
    <scope>NUCLEOTIDE SEQUENCE</scope>
    <source>
        <strain evidence="9">CBS 207.26</strain>
    </source>
</reference>
<comment type="pathway">
    <text evidence="1">Amino-acid degradation; L-phenylalanine degradation; acetoacetate and fumarate from L-phenylalanine: step 4/6.</text>
</comment>
<dbReference type="InterPro" id="IPR005708">
    <property type="entry name" value="Homogentis_dOase"/>
</dbReference>
<evidence type="ECO:0000259" key="8">
    <source>
        <dbReference type="Pfam" id="PF20510"/>
    </source>
</evidence>
<dbReference type="OrthoDB" id="4379436at2759"/>
<dbReference type="EC" id="1.13.11.5" evidence="2"/>
<dbReference type="AlphaFoldDB" id="A0A6A6ECL1"/>
<proteinExistence type="predicted"/>
<dbReference type="GO" id="GO:0005737">
    <property type="term" value="C:cytoplasm"/>
    <property type="evidence" value="ECO:0007669"/>
    <property type="project" value="TreeGrafter"/>
</dbReference>
<evidence type="ECO:0000313" key="9">
    <source>
        <dbReference type="EMBL" id="KAF2187556.1"/>
    </source>
</evidence>
<keyword evidence="3" id="KW-0479">Metal-binding</keyword>
<evidence type="ECO:0000256" key="7">
    <source>
        <dbReference type="PIRSR" id="PIRSR605708-1"/>
    </source>
</evidence>
<keyword evidence="4" id="KW-0223">Dioxygenase</keyword>
<evidence type="ECO:0000256" key="4">
    <source>
        <dbReference type="ARBA" id="ARBA00022964"/>
    </source>
</evidence>
<evidence type="ECO:0000256" key="3">
    <source>
        <dbReference type="ARBA" id="ARBA00022723"/>
    </source>
</evidence>
<keyword evidence="6" id="KW-0408">Iron</keyword>
<evidence type="ECO:0000256" key="2">
    <source>
        <dbReference type="ARBA" id="ARBA00013127"/>
    </source>
</evidence>
<dbReference type="InterPro" id="IPR046452">
    <property type="entry name" value="HgmA_N"/>
</dbReference>
<dbReference type="Pfam" id="PF20510">
    <property type="entry name" value="HgmA_N"/>
    <property type="match status" value="1"/>
</dbReference>
<protein>
    <recommendedName>
        <fullName evidence="2">homogentisate 1,2-dioxygenase</fullName>
        <ecNumber evidence="2">1.13.11.5</ecNumber>
    </recommendedName>
</protein>
<name>A0A6A6ECL1_9PEZI</name>
<dbReference type="SUPFAM" id="SSF51182">
    <property type="entry name" value="RmlC-like cupins"/>
    <property type="match status" value="1"/>
</dbReference>
<dbReference type="GO" id="GO:0006570">
    <property type="term" value="P:tyrosine metabolic process"/>
    <property type="evidence" value="ECO:0007669"/>
    <property type="project" value="InterPro"/>
</dbReference>
<dbReference type="PANTHER" id="PTHR11056">
    <property type="entry name" value="HOMOGENTISATE 1,2-DIOXYGENASE"/>
    <property type="match status" value="1"/>
</dbReference>
<dbReference type="Proteomes" id="UP000800200">
    <property type="component" value="Unassembled WGS sequence"/>
</dbReference>
<sequence length="341" mass="37530">SKFDVDDPYEYGAGLNNYHESESIPGTNPIGCIQPQRVKGTLYHDRLTGSSFTINRKDNKQVHIYRTLPCVSMNDYKEWQPESGKLDLGLARLNFTPSAYNWPAASVDKEATFLTGLKLLAGVGHPALKKGMAYYLFAVGKDMPDNQVFISSDGDLLIAPQRGSIDVKTELGPLRVRASEFAVIPRGIRFHVSLVGGPANGWVVETFMNHFELPELGILGSSGLASPRDFLVPRLQPYTPGPDTQIINKYCGNLFSTTYKGTIFNIIAWHGTYFPYKYDMGRFNAMGSISYDHADPSIFTRVTLCPGTFDSFFGGILSRLLESLAPKMPSPTLATPSAPIA</sequence>
<evidence type="ECO:0000256" key="1">
    <source>
        <dbReference type="ARBA" id="ARBA00004704"/>
    </source>
</evidence>
<dbReference type="GO" id="GO:0004411">
    <property type="term" value="F:homogentisate 1,2-dioxygenase activity"/>
    <property type="evidence" value="ECO:0007669"/>
    <property type="project" value="UniProtKB-EC"/>
</dbReference>
<dbReference type="GO" id="GO:0006559">
    <property type="term" value="P:L-phenylalanine catabolic process"/>
    <property type="evidence" value="ECO:0007669"/>
    <property type="project" value="UniProtKB-UniPathway"/>
</dbReference>
<evidence type="ECO:0000313" key="10">
    <source>
        <dbReference type="Proteomes" id="UP000800200"/>
    </source>
</evidence>
<dbReference type="PANTHER" id="PTHR11056:SF0">
    <property type="entry name" value="HOMOGENTISATE 1,2-DIOXYGENASE"/>
    <property type="match status" value="1"/>
</dbReference>
<evidence type="ECO:0000256" key="5">
    <source>
        <dbReference type="ARBA" id="ARBA00023002"/>
    </source>
</evidence>
<accession>A0A6A6ECL1</accession>
<dbReference type="UniPathway" id="UPA00139">
    <property type="reaction ID" value="UER00339"/>
</dbReference>
<feature type="active site" description="Proton acceptor" evidence="7">
    <location>
        <position position="293"/>
    </location>
</feature>
<gene>
    <name evidence="9" type="ORF">K469DRAFT_569063</name>
</gene>
<dbReference type="GO" id="GO:0046872">
    <property type="term" value="F:metal ion binding"/>
    <property type="evidence" value="ECO:0007669"/>
    <property type="project" value="UniProtKB-KW"/>
</dbReference>
<evidence type="ECO:0000256" key="6">
    <source>
        <dbReference type="ARBA" id="ARBA00023004"/>
    </source>
</evidence>
<organism evidence="9 10">
    <name type="scientific">Zopfia rhizophila CBS 207.26</name>
    <dbReference type="NCBI Taxonomy" id="1314779"/>
    <lineage>
        <taxon>Eukaryota</taxon>
        <taxon>Fungi</taxon>
        <taxon>Dikarya</taxon>
        <taxon>Ascomycota</taxon>
        <taxon>Pezizomycotina</taxon>
        <taxon>Dothideomycetes</taxon>
        <taxon>Dothideomycetes incertae sedis</taxon>
        <taxon>Zopfiaceae</taxon>
        <taxon>Zopfia</taxon>
    </lineage>
</organism>
<keyword evidence="10" id="KW-1185">Reference proteome</keyword>
<keyword evidence="5" id="KW-0560">Oxidoreductase</keyword>
<feature type="domain" description="Homogentisate 1,2-dioxygenase N-terminal" evidence="8">
    <location>
        <begin position="10"/>
        <end position="280"/>
    </location>
</feature>